<feature type="domain" description="4Fe-4S ferredoxin-type" evidence="2">
    <location>
        <begin position="34"/>
        <end position="63"/>
    </location>
</feature>
<name>A0ABU5MXF3_9BACT</name>
<dbReference type="InterPro" id="IPR017896">
    <property type="entry name" value="4Fe4S_Fe-S-bd"/>
</dbReference>
<proteinExistence type="predicted"/>
<dbReference type="PROSITE" id="PS51379">
    <property type="entry name" value="4FE4S_FER_2"/>
    <property type="match status" value="2"/>
</dbReference>
<sequence>MKRKIIEIDEDLCNGCGECIVGCAEGALQLVDGKAKMVKEDFCDGFGDCIGTCPTGALQIVEREAAAYDIEATREHVAQMGDEALKKFDEANAEHEAKEQSEQENPKMSGCPGMQVRMKKADEAKAKAKAATGEISGQVIKSDLEQWPIQLHLVPPTAPFFDGKELVVLSTCSPVASPDVHWRYVRGRSLVVACPKLDKTEGYVEKLSQIMAQNDIPKVIVVRMEVPCCGGLSMMTQQAHAQSGRADLVVEEVTIGLDGELRGTKQL</sequence>
<dbReference type="Pfam" id="PF12837">
    <property type="entry name" value="Fer4_6"/>
    <property type="match status" value="1"/>
</dbReference>
<dbReference type="PANTHER" id="PTHR42895">
    <property type="entry name" value="IRON-SULFUR CLUSTER-BINDING PROTEIN-RELATED"/>
    <property type="match status" value="1"/>
</dbReference>
<gene>
    <name evidence="3" type="ORF">P9H32_09410</name>
</gene>
<dbReference type="RefSeq" id="WP_322608638.1">
    <property type="nucleotide sequence ID" value="NZ_JARVCO010000010.1"/>
</dbReference>
<evidence type="ECO:0000259" key="2">
    <source>
        <dbReference type="PROSITE" id="PS51379"/>
    </source>
</evidence>
<organism evidence="3 4">
    <name type="scientific">Pontiella agarivorans</name>
    <dbReference type="NCBI Taxonomy" id="3038953"/>
    <lineage>
        <taxon>Bacteria</taxon>
        <taxon>Pseudomonadati</taxon>
        <taxon>Kiritimatiellota</taxon>
        <taxon>Kiritimatiellia</taxon>
        <taxon>Kiritimatiellales</taxon>
        <taxon>Pontiellaceae</taxon>
        <taxon>Pontiella</taxon>
    </lineage>
</organism>
<protein>
    <recommendedName>
        <fullName evidence="2">4Fe-4S ferredoxin-type domain-containing protein</fullName>
    </recommendedName>
</protein>
<dbReference type="InterPro" id="IPR052911">
    <property type="entry name" value="Corrinoid_activation_enz"/>
</dbReference>
<evidence type="ECO:0000313" key="4">
    <source>
        <dbReference type="Proteomes" id="UP001290861"/>
    </source>
</evidence>
<dbReference type="SUPFAM" id="SSF54862">
    <property type="entry name" value="4Fe-4S ferredoxins"/>
    <property type="match status" value="1"/>
</dbReference>
<feature type="region of interest" description="Disordered" evidence="1">
    <location>
        <begin position="92"/>
        <end position="111"/>
    </location>
</feature>
<accession>A0ABU5MXF3</accession>
<evidence type="ECO:0000313" key="3">
    <source>
        <dbReference type="EMBL" id="MDZ8118845.1"/>
    </source>
</evidence>
<feature type="compositionally biased region" description="Basic and acidic residues" evidence="1">
    <location>
        <begin position="92"/>
        <end position="105"/>
    </location>
</feature>
<feature type="domain" description="4Fe-4S ferredoxin-type" evidence="2">
    <location>
        <begin position="4"/>
        <end position="33"/>
    </location>
</feature>
<dbReference type="Gene3D" id="3.30.70.20">
    <property type="match status" value="1"/>
</dbReference>
<dbReference type="Proteomes" id="UP001290861">
    <property type="component" value="Unassembled WGS sequence"/>
</dbReference>
<dbReference type="PANTHER" id="PTHR42895:SF1">
    <property type="entry name" value="IRON-SULFUR CLUSTER PROTEIN"/>
    <property type="match status" value="1"/>
</dbReference>
<evidence type="ECO:0000256" key="1">
    <source>
        <dbReference type="SAM" id="MobiDB-lite"/>
    </source>
</evidence>
<comment type="caution">
    <text evidence="3">The sequence shown here is derived from an EMBL/GenBank/DDBJ whole genome shotgun (WGS) entry which is preliminary data.</text>
</comment>
<dbReference type="EMBL" id="JARVCO010000010">
    <property type="protein sequence ID" value="MDZ8118845.1"/>
    <property type="molecule type" value="Genomic_DNA"/>
</dbReference>
<keyword evidence="4" id="KW-1185">Reference proteome</keyword>
<reference evidence="3 4" key="1">
    <citation type="journal article" date="2024" name="Appl. Environ. Microbiol.">
        <title>Pontiella agarivorans sp. nov., a novel marine anaerobic bacterium capable of degrading macroalgal polysaccharides and fixing nitrogen.</title>
        <authorList>
            <person name="Liu N."/>
            <person name="Kivenson V."/>
            <person name="Peng X."/>
            <person name="Cui Z."/>
            <person name="Lankiewicz T.S."/>
            <person name="Gosselin K.M."/>
            <person name="English C.J."/>
            <person name="Blair E.M."/>
            <person name="O'Malley M.A."/>
            <person name="Valentine D.L."/>
        </authorList>
    </citation>
    <scope>NUCLEOTIDE SEQUENCE [LARGE SCALE GENOMIC DNA]</scope>
    <source>
        <strain evidence="3 4">NLcol2</strain>
    </source>
</reference>